<accession>A0A068VS19</accession>
<sequence length="205" mass="22664">MARYYPVHPENPQARSIHQVADLLREGAVIAYPTDSGFALGTLFGNKEGIDTMRRIRDLDERHHLSVVVSEFAQLGRYVDMDNREFRAIKASTPGPFTFILRATREVPRSMQHPNKTVGVRVPDHVTALALLDELDEPLVSSTLILPGQEEPMSEGWQIKEALDNDIAAVLDSGDVGHVPTTVVDLTGEEPVVVRRGGGKTELFD</sequence>
<evidence type="ECO:0000259" key="1">
    <source>
        <dbReference type="PROSITE" id="PS51163"/>
    </source>
</evidence>
<protein>
    <submittedName>
        <fullName evidence="2">Sua5_yciO_yrdC</fullName>
    </submittedName>
</protein>
<dbReference type="Gene3D" id="3.90.870.10">
    <property type="entry name" value="DHBP synthase"/>
    <property type="match status" value="1"/>
</dbReference>
<dbReference type="NCBIfam" id="TIGR00057">
    <property type="entry name" value="L-threonylcarbamoyladenylate synthase"/>
    <property type="match status" value="1"/>
</dbReference>
<dbReference type="InterPro" id="IPR052532">
    <property type="entry name" value="SUA5_domain"/>
</dbReference>
<gene>
    <name evidence="2" type="ORF">PFCIRM138_03080</name>
</gene>
<evidence type="ECO:0000313" key="2">
    <source>
        <dbReference type="EMBL" id="CEP25920.1"/>
    </source>
</evidence>
<dbReference type="InterPro" id="IPR017945">
    <property type="entry name" value="DHBP_synth_RibB-like_a/b_dom"/>
</dbReference>
<dbReference type="PANTHER" id="PTHR42828:SF3">
    <property type="entry name" value="THREONYLCARBAMOYL-AMP SYNTHASE"/>
    <property type="match status" value="1"/>
</dbReference>
<dbReference type="PROSITE" id="PS51163">
    <property type="entry name" value="YRDC"/>
    <property type="match status" value="1"/>
</dbReference>
<dbReference type="EMBL" id="LM676387">
    <property type="protein sequence ID" value="CEP25920.1"/>
    <property type="molecule type" value="Genomic_DNA"/>
</dbReference>
<dbReference type="PATRIC" id="fig|66712.6.peg.1014"/>
<reference evidence="2" key="1">
    <citation type="submission" date="2014-08" db="EMBL/GenBank/DDBJ databases">
        <authorList>
            <person name="Falentin Helene"/>
        </authorList>
    </citation>
    <scope>NUCLEOTIDE SEQUENCE</scope>
</reference>
<dbReference type="GeneID" id="61222136"/>
<dbReference type="PANTHER" id="PTHR42828">
    <property type="entry name" value="DHBP SYNTHASE RIBB-LIKE ALPHA/BETA DOMAIN-CONTAINING PROTEIN"/>
    <property type="match status" value="1"/>
</dbReference>
<dbReference type="RefSeq" id="WP_013161098.1">
    <property type="nucleotide sequence ID" value="NZ_CP010341.1"/>
</dbReference>
<dbReference type="InterPro" id="IPR006070">
    <property type="entry name" value="Sua5-like_dom"/>
</dbReference>
<dbReference type="Pfam" id="PF01300">
    <property type="entry name" value="Sua5_yciO_yrdC"/>
    <property type="match status" value="1"/>
</dbReference>
<name>A0A068VS19_PROFF</name>
<dbReference type="AlphaFoldDB" id="A0A068VS19"/>
<dbReference type="GO" id="GO:0003725">
    <property type="term" value="F:double-stranded RNA binding"/>
    <property type="evidence" value="ECO:0007669"/>
    <property type="project" value="InterPro"/>
</dbReference>
<organism evidence="2">
    <name type="scientific">Propionibacterium freudenreichii subsp. freudenreichii</name>
    <dbReference type="NCBI Taxonomy" id="66712"/>
    <lineage>
        <taxon>Bacteria</taxon>
        <taxon>Bacillati</taxon>
        <taxon>Actinomycetota</taxon>
        <taxon>Actinomycetes</taxon>
        <taxon>Propionibacteriales</taxon>
        <taxon>Propionibacteriaceae</taxon>
        <taxon>Propionibacterium</taxon>
    </lineage>
</organism>
<dbReference type="SUPFAM" id="SSF55821">
    <property type="entry name" value="YrdC/RibB"/>
    <property type="match status" value="1"/>
</dbReference>
<proteinExistence type="predicted"/>
<feature type="domain" description="YrdC-like" evidence="1">
    <location>
        <begin position="14"/>
        <end position="199"/>
    </location>
</feature>
<dbReference type="KEGG" id="pfre:RM25_0989"/>